<proteinExistence type="predicted"/>
<dbReference type="KEGG" id="meiy:MIN45_PP08"/>
<protein>
    <recommendedName>
        <fullName evidence="2">Ice-binding protein C-terminal domain-containing protein</fullName>
    </recommendedName>
</protein>
<keyword evidence="3" id="KW-0614">Plasmid</keyword>
<geneLocation type="plasmid" evidence="3 4">
    <name>IN45P</name>
</geneLocation>
<dbReference type="RefSeq" id="WP_286294220.1">
    <property type="nucleotide sequence ID" value="NZ_AP024719.1"/>
</dbReference>
<feature type="domain" description="Ice-binding protein C-terminal" evidence="2">
    <location>
        <begin position="304"/>
        <end position="321"/>
    </location>
</feature>
<organism evidence="3 4">
    <name type="scientific">Methylomarinovum tepidoasis</name>
    <dbReference type="NCBI Taxonomy" id="2840183"/>
    <lineage>
        <taxon>Bacteria</taxon>
        <taxon>Pseudomonadati</taxon>
        <taxon>Pseudomonadota</taxon>
        <taxon>Gammaproteobacteria</taxon>
        <taxon>Methylococcales</taxon>
        <taxon>Methylothermaceae</taxon>
        <taxon>Methylomarinovum</taxon>
    </lineage>
</organism>
<reference evidence="4" key="1">
    <citation type="journal article" date="2024" name="Int. J. Syst. Evol. Microbiol.">
        <title>Methylomarinovum tepidoasis sp. nov., a moderately thermophilic methanotroph of the family Methylothermaceae isolated from a deep-sea hydrothermal field.</title>
        <authorList>
            <person name="Hirayama H."/>
            <person name="Takaki Y."/>
            <person name="Abe M."/>
            <person name="Miyazaki M."/>
            <person name="Uematsu K."/>
            <person name="Matsui Y."/>
            <person name="Takai K."/>
        </authorList>
    </citation>
    <scope>NUCLEOTIDE SEQUENCE [LARGE SCALE GENOMIC DNA]</scope>
    <source>
        <strain evidence="4">IN45</strain>
        <plasmid evidence="4">IN45P</plasmid>
    </source>
</reference>
<dbReference type="InterPro" id="IPR013424">
    <property type="entry name" value="Ice-binding_C"/>
</dbReference>
<name>A0AAU9D4V8_9GAMM</name>
<dbReference type="Pfam" id="PF07589">
    <property type="entry name" value="PEP-CTERM"/>
    <property type="match status" value="1"/>
</dbReference>
<feature type="chain" id="PRO_5043549505" description="Ice-binding protein C-terminal domain-containing protein" evidence="1">
    <location>
        <begin position="21"/>
        <end position="328"/>
    </location>
</feature>
<keyword evidence="1" id="KW-0732">Signal</keyword>
<keyword evidence="4" id="KW-1185">Reference proteome</keyword>
<gene>
    <name evidence="3" type="ORF">MIN45_PP08</name>
</gene>
<evidence type="ECO:0000256" key="1">
    <source>
        <dbReference type="SAM" id="SignalP"/>
    </source>
</evidence>
<dbReference type="AlphaFoldDB" id="A0AAU9D4V8"/>
<evidence type="ECO:0000259" key="2">
    <source>
        <dbReference type="Pfam" id="PF07589"/>
    </source>
</evidence>
<evidence type="ECO:0000313" key="3">
    <source>
        <dbReference type="EMBL" id="BCX89994.1"/>
    </source>
</evidence>
<evidence type="ECO:0000313" key="4">
    <source>
        <dbReference type="Proteomes" id="UP001321450"/>
    </source>
</evidence>
<accession>A0AAU9D4V8</accession>
<dbReference type="Proteomes" id="UP001321450">
    <property type="component" value="Plasmid IN45P"/>
</dbReference>
<sequence length="328" mass="35626">MKARLIVTGVLVAMCGSAIAIPQDGTEDFSIDPDPGQGQIQFSDESGTVANDFVITGLQQNDEIDGLSSHHRDLPWNHNVTLDRMIRGTLRMDFSIDNDSNLFEWNVSGDEPVPNGGGRTLTLDGHEPATPNPANIQFAHDNEITLFGTANPSEDIDGHEHHNHPNYNFPGSGPFPGAPFNWEDDPKNVYFTTEKGLSDPGDVFNWFLGVNNPYVDDNFICNILGCDDATFNIDALVVYDIIGDLTSFDAGTDKFTSDAIFFSVAPGAFDPTGDNIYWISASGIGGLYGDPGLSVNVDSLDVHVPEPATLTLICAGLLGFRFMHWNRS</sequence>
<dbReference type="EMBL" id="AP024719">
    <property type="protein sequence ID" value="BCX89994.1"/>
    <property type="molecule type" value="Genomic_DNA"/>
</dbReference>
<feature type="signal peptide" evidence="1">
    <location>
        <begin position="1"/>
        <end position="20"/>
    </location>
</feature>